<keyword evidence="7" id="KW-0479">Metal-binding</keyword>
<dbReference type="Proteomes" id="UP001604336">
    <property type="component" value="Unassembled WGS sequence"/>
</dbReference>
<comment type="subcellular location">
    <subcellularLocation>
        <location evidence="3">Nucleus</location>
    </subcellularLocation>
</comment>
<dbReference type="GO" id="GO:0016779">
    <property type="term" value="F:nucleotidyltransferase activity"/>
    <property type="evidence" value="ECO:0007669"/>
    <property type="project" value="UniProtKB-KW"/>
</dbReference>
<evidence type="ECO:0000259" key="20">
    <source>
        <dbReference type="PROSITE" id="PS51977"/>
    </source>
</evidence>
<dbReference type="Gene3D" id="3.90.640.80">
    <property type="match status" value="1"/>
</dbReference>
<evidence type="ECO:0000256" key="13">
    <source>
        <dbReference type="ARBA" id="ARBA00024347"/>
    </source>
</evidence>
<dbReference type="SUPFAM" id="SSF47587">
    <property type="entry name" value="Domain of poly(ADP-ribose) polymerase"/>
    <property type="match status" value="1"/>
</dbReference>
<evidence type="ECO:0000256" key="9">
    <source>
        <dbReference type="ARBA" id="ARBA00022771"/>
    </source>
</evidence>
<keyword evidence="9" id="KW-0863">Zinc-finger</keyword>
<keyword evidence="4 15" id="KW-0328">Glycosyltransferase</keyword>
<evidence type="ECO:0000313" key="22">
    <source>
        <dbReference type="Proteomes" id="UP001604336"/>
    </source>
</evidence>
<keyword evidence="6" id="KW-0548">Nucleotidyltransferase</keyword>
<dbReference type="InterPro" id="IPR008893">
    <property type="entry name" value="WGR_domain"/>
</dbReference>
<evidence type="ECO:0000256" key="5">
    <source>
        <dbReference type="ARBA" id="ARBA00022679"/>
    </source>
</evidence>
<evidence type="ECO:0000259" key="17">
    <source>
        <dbReference type="PROSITE" id="PS50172"/>
    </source>
</evidence>
<dbReference type="PROSITE" id="PS51059">
    <property type="entry name" value="PARP_CATALYTIC"/>
    <property type="match status" value="1"/>
</dbReference>
<feature type="compositionally biased region" description="Basic and acidic residues" evidence="16">
    <location>
        <begin position="1"/>
        <end position="44"/>
    </location>
</feature>
<feature type="domain" description="PARP catalytic" evidence="18">
    <location>
        <begin position="577"/>
        <end position="808"/>
    </location>
</feature>
<gene>
    <name evidence="21" type="ORF">Adt_16697</name>
</gene>
<proteinExistence type="inferred from homology"/>
<dbReference type="Pfam" id="PF00533">
    <property type="entry name" value="BRCT"/>
    <property type="match status" value="1"/>
</dbReference>
<dbReference type="Pfam" id="PF00644">
    <property type="entry name" value="PARP"/>
    <property type="match status" value="1"/>
</dbReference>
<dbReference type="PROSITE" id="PS50172">
    <property type="entry name" value="BRCT"/>
    <property type="match status" value="1"/>
</dbReference>
<dbReference type="Pfam" id="PF08063">
    <property type="entry name" value="Zn_ribbon_PADR1"/>
    <property type="match status" value="1"/>
</dbReference>
<dbReference type="InterPro" id="IPR050800">
    <property type="entry name" value="ARTD/PARP"/>
</dbReference>
<comment type="caution">
    <text evidence="21">The sequence shown here is derived from an EMBL/GenBank/DDBJ whole genome shotgun (WGS) entry which is preliminary data.</text>
</comment>
<comment type="catalytic activity">
    <reaction evidence="2">
        <text>L-glutamyl-[protein] + NAD(+) = 5-O-(ADP-D-ribosyl)-L-glutamyl-[protein] + nicotinamide</text>
        <dbReference type="Rhea" id="RHEA:58224"/>
        <dbReference type="Rhea" id="RHEA-COMP:10208"/>
        <dbReference type="Rhea" id="RHEA-COMP:15089"/>
        <dbReference type="ChEBI" id="CHEBI:17154"/>
        <dbReference type="ChEBI" id="CHEBI:29973"/>
        <dbReference type="ChEBI" id="CHEBI:57540"/>
        <dbReference type="ChEBI" id="CHEBI:142540"/>
    </reaction>
</comment>
<dbReference type="InterPro" id="IPR001357">
    <property type="entry name" value="BRCT_dom"/>
</dbReference>
<evidence type="ECO:0000313" key="21">
    <source>
        <dbReference type="EMBL" id="KAL2511097.1"/>
    </source>
</evidence>
<keyword evidence="11 15" id="KW-0520">NAD</keyword>
<evidence type="ECO:0000256" key="2">
    <source>
        <dbReference type="ARBA" id="ARBA00000459"/>
    </source>
</evidence>
<dbReference type="CDD" id="cd17747">
    <property type="entry name" value="BRCT_PARP1"/>
    <property type="match status" value="1"/>
</dbReference>
<evidence type="ECO:0000256" key="12">
    <source>
        <dbReference type="ARBA" id="ARBA00023242"/>
    </source>
</evidence>
<dbReference type="GO" id="GO:0003950">
    <property type="term" value="F:NAD+ poly-ADP-ribosyltransferase activity"/>
    <property type="evidence" value="ECO:0007669"/>
    <property type="project" value="UniProtKB-UniRule"/>
</dbReference>
<dbReference type="EMBL" id="JBFOLK010000005">
    <property type="protein sequence ID" value="KAL2511097.1"/>
    <property type="molecule type" value="Genomic_DNA"/>
</dbReference>
<dbReference type="InterPro" id="IPR036420">
    <property type="entry name" value="BRCT_dom_sf"/>
</dbReference>
<evidence type="ECO:0000256" key="1">
    <source>
        <dbReference type="ARBA" id="ARBA00000438"/>
    </source>
</evidence>
<keyword evidence="10" id="KW-0862">Zinc</keyword>
<evidence type="ECO:0000256" key="10">
    <source>
        <dbReference type="ARBA" id="ARBA00022833"/>
    </source>
</evidence>
<name>A0ABD1TEE4_9LAMI</name>
<dbReference type="InterPro" id="IPR036930">
    <property type="entry name" value="WGR_dom_sf"/>
</dbReference>
<dbReference type="Pfam" id="PF21728">
    <property type="entry name" value="PADR1_N"/>
    <property type="match status" value="1"/>
</dbReference>
<evidence type="ECO:0000256" key="6">
    <source>
        <dbReference type="ARBA" id="ARBA00022695"/>
    </source>
</evidence>
<dbReference type="PANTHER" id="PTHR10459:SF106">
    <property type="entry name" value="PROTEIN ADP-RIBOSYLTRANSFERASE PARP3"/>
    <property type="match status" value="1"/>
</dbReference>
<feature type="domain" description="PARP alpha-helical" evidence="19">
    <location>
        <begin position="449"/>
        <end position="568"/>
    </location>
</feature>
<evidence type="ECO:0000259" key="18">
    <source>
        <dbReference type="PROSITE" id="PS51059"/>
    </source>
</evidence>
<keyword evidence="8" id="KW-0013">ADP-ribosylation</keyword>
<comment type="similarity">
    <text evidence="13">Belongs to the ARTD/PARP family.</text>
</comment>
<keyword evidence="5 15" id="KW-0808">Transferase</keyword>
<dbReference type="InterPro" id="IPR004102">
    <property type="entry name" value="Poly(ADP-ribose)pol_reg_dom"/>
</dbReference>
<dbReference type="PANTHER" id="PTHR10459">
    <property type="entry name" value="DNA LIGASE"/>
    <property type="match status" value="1"/>
</dbReference>
<dbReference type="InterPro" id="IPR036616">
    <property type="entry name" value="Poly(ADP-ribose)pol_reg_dom_sf"/>
</dbReference>
<keyword evidence="12" id="KW-0539">Nucleus</keyword>
<dbReference type="EC" id="2.4.2.-" evidence="15"/>
<dbReference type="SMART" id="SM01335">
    <property type="entry name" value="PADR1"/>
    <property type="match status" value="1"/>
</dbReference>
<dbReference type="FunFam" id="1.20.142.10:FF:000004">
    <property type="entry name" value="Poly [ADP-ribose] polymerase"/>
    <property type="match status" value="1"/>
</dbReference>
<dbReference type="GO" id="GO:0008270">
    <property type="term" value="F:zinc ion binding"/>
    <property type="evidence" value="ECO:0007669"/>
    <property type="project" value="UniProtKB-KW"/>
</dbReference>
<dbReference type="Gene3D" id="3.90.228.10">
    <property type="match status" value="1"/>
</dbReference>
<dbReference type="CDD" id="cd01437">
    <property type="entry name" value="parp_like"/>
    <property type="match status" value="1"/>
</dbReference>
<evidence type="ECO:0000256" key="16">
    <source>
        <dbReference type="SAM" id="MobiDB-lite"/>
    </source>
</evidence>
<feature type="region of interest" description="Disordered" evidence="16">
    <location>
        <begin position="1"/>
        <end position="53"/>
    </location>
</feature>
<dbReference type="CDD" id="cd08001">
    <property type="entry name" value="WGR_PARP1_like"/>
    <property type="match status" value="1"/>
</dbReference>
<dbReference type="SMART" id="SM00292">
    <property type="entry name" value="BRCT"/>
    <property type="match status" value="1"/>
</dbReference>
<evidence type="ECO:0000256" key="4">
    <source>
        <dbReference type="ARBA" id="ARBA00022676"/>
    </source>
</evidence>
<dbReference type="Gene3D" id="1.20.142.10">
    <property type="entry name" value="Poly(ADP-ribose) polymerase, regulatory domain"/>
    <property type="match status" value="1"/>
</dbReference>
<dbReference type="AlphaFoldDB" id="A0ABD1TEE4"/>
<sequence>MKVHETRSNAHSSGHEEKMVTRKQKAEGKAPESEQSPKKAKTEGENDQTNGKSTADIKAEFEKFCKETSEHLSIEQMRKILETNGQDSTGSDDAVVPRCQDMLFYGPLDKCVICGGTLELSDINYSCKGFYSEWSTCTYTTRDPPRKDEPLKLPESVKESSIADFLKKHQDPKPRPQRASVSAKKPFKGMMISLSGRLSRTHQFRKSKIEKHGGKVTNSVIGATCLVASPAERDSGGSLKLAEALERGTPVVRDGWLSDSIEKKEAQPLDAYDIASDIVVAGKGIPLDKQVESEEALETITAELKMYGKRGIHKDTKLQNEGGLILEKDGILYNCAFAVCDAGRRVNDFCIMQLITVPEKTLNMYYKRGRIGDDARAEERLEEWDNLNNALKEFSKQFEGLTGNEFEPWEREKKIQKKTEKVFPIDMDDGVEVRHGGLGLRQLGIAAAHCKLEPKVANFMKVLCGQEIYRYALIEMALDVPDLPLGMLTDIHIKRCEDVLLEFVERLKSDKETGDKADALWSDFSQRWFTMMPSTRPYIFHDFNDIADHAAAAFEMVRDITVASHLIGDMSGSTLDDPLFDRYKRLECSIAPLEKDADDYKMIENYLEKTYEPVKVGEVSYGVSIENVFAVELSACPSLDEIKKLPNKLLLWCGTRSSNLLRHLQKGFLPAVCALPVPGYMFGKAIVCSDAAAEAARYGFTAVDRPEGFLILAVASLGEQITELTSPPEDIKSLEEKKLGVKGLGRKKTDESEHFIWKDDIKVPSGKLIPSEHKDSSIDYNEYAVYEPKQVSIRFVVSVKFEEKDVEYDLADSEN</sequence>
<comment type="function">
    <text evidence="14">Involved in the base excision repair (BER) pathway, by catalyzing the poly(ADP-ribosyl)ation of a limited number of acceptor proteins involved in chromatin architecture and in DNA metabolism. This modification follows DNA damages and appears as an obligatory step in a detection/signaling pathway leading to the reparation of DNA strand breaks.</text>
</comment>
<evidence type="ECO:0000256" key="15">
    <source>
        <dbReference type="RuleBase" id="RU362114"/>
    </source>
</evidence>
<dbReference type="Pfam" id="PF05406">
    <property type="entry name" value="WGR"/>
    <property type="match status" value="1"/>
</dbReference>
<evidence type="ECO:0000256" key="7">
    <source>
        <dbReference type="ARBA" id="ARBA00022723"/>
    </source>
</evidence>
<feature type="domain" description="WGR" evidence="20">
    <location>
        <begin position="322"/>
        <end position="419"/>
    </location>
</feature>
<dbReference type="SMART" id="SM00773">
    <property type="entry name" value="WGR"/>
    <property type="match status" value="1"/>
</dbReference>
<dbReference type="PROSITE" id="PS51060">
    <property type="entry name" value="PARP_ALPHA_HD"/>
    <property type="match status" value="1"/>
</dbReference>
<dbReference type="SUPFAM" id="SSF52113">
    <property type="entry name" value="BRCT domain"/>
    <property type="match status" value="1"/>
</dbReference>
<evidence type="ECO:0000259" key="19">
    <source>
        <dbReference type="PROSITE" id="PS51060"/>
    </source>
</evidence>
<dbReference type="GO" id="GO:0005634">
    <property type="term" value="C:nucleus"/>
    <property type="evidence" value="ECO:0007669"/>
    <property type="project" value="UniProtKB-SubCell"/>
</dbReference>
<feature type="domain" description="BRCT" evidence="17">
    <location>
        <begin position="182"/>
        <end position="274"/>
    </location>
</feature>
<reference evidence="22" key="1">
    <citation type="submission" date="2024-07" db="EMBL/GenBank/DDBJ databases">
        <title>Two chromosome-level genome assemblies of Korean endemic species Abeliophyllum distichum and Forsythia ovata (Oleaceae).</title>
        <authorList>
            <person name="Jang H."/>
        </authorList>
    </citation>
    <scope>NUCLEOTIDE SEQUENCE [LARGE SCALE GENOMIC DNA]</scope>
</reference>
<dbReference type="SUPFAM" id="SSF56399">
    <property type="entry name" value="ADP-ribosylation"/>
    <property type="match status" value="1"/>
</dbReference>
<dbReference type="Gene3D" id="3.40.50.10190">
    <property type="entry name" value="BRCT domain"/>
    <property type="match status" value="1"/>
</dbReference>
<dbReference type="SUPFAM" id="SSF142921">
    <property type="entry name" value="WGR domain-like"/>
    <property type="match status" value="1"/>
</dbReference>
<protein>
    <recommendedName>
        <fullName evidence="15">Poly [ADP-ribose] polymerase</fullName>
        <shortName evidence="15">PARP</shortName>
        <ecNumber evidence="15">2.4.2.-</ecNumber>
    </recommendedName>
</protein>
<keyword evidence="22" id="KW-1185">Reference proteome</keyword>
<evidence type="ECO:0000256" key="3">
    <source>
        <dbReference type="ARBA" id="ARBA00004123"/>
    </source>
</evidence>
<evidence type="ECO:0000256" key="8">
    <source>
        <dbReference type="ARBA" id="ARBA00022765"/>
    </source>
</evidence>
<organism evidence="21 22">
    <name type="scientific">Abeliophyllum distichum</name>
    <dbReference type="NCBI Taxonomy" id="126358"/>
    <lineage>
        <taxon>Eukaryota</taxon>
        <taxon>Viridiplantae</taxon>
        <taxon>Streptophyta</taxon>
        <taxon>Embryophyta</taxon>
        <taxon>Tracheophyta</taxon>
        <taxon>Spermatophyta</taxon>
        <taxon>Magnoliopsida</taxon>
        <taxon>eudicotyledons</taxon>
        <taxon>Gunneridae</taxon>
        <taxon>Pentapetalae</taxon>
        <taxon>asterids</taxon>
        <taxon>lamiids</taxon>
        <taxon>Lamiales</taxon>
        <taxon>Oleaceae</taxon>
        <taxon>Forsythieae</taxon>
        <taxon>Abeliophyllum</taxon>
    </lineage>
</organism>
<dbReference type="InterPro" id="IPR012982">
    <property type="entry name" value="PARP1-like_PADR1_Zn_ribbon"/>
</dbReference>
<dbReference type="PROSITE" id="PS52007">
    <property type="entry name" value="PADR1"/>
    <property type="match status" value="1"/>
</dbReference>
<comment type="catalytic activity">
    <reaction evidence="1">
        <text>L-aspartyl-[protein] + NAD(+) = 4-O-(ADP-D-ribosyl)-L-aspartyl-[protein] + nicotinamide</text>
        <dbReference type="Rhea" id="RHEA:54424"/>
        <dbReference type="Rhea" id="RHEA-COMP:9867"/>
        <dbReference type="Rhea" id="RHEA-COMP:13832"/>
        <dbReference type="ChEBI" id="CHEBI:17154"/>
        <dbReference type="ChEBI" id="CHEBI:29961"/>
        <dbReference type="ChEBI" id="CHEBI:57540"/>
        <dbReference type="ChEBI" id="CHEBI:138102"/>
    </reaction>
</comment>
<dbReference type="InterPro" id="IPR012317">
    <property type="entry name" value="Poly(ADP-ribose)pol_cat_dom"/>
</dbReference>
<dbReference type="PROSITE" id="PS51977">
    <property type="entry name" value="WGR"/>
    <property type="match status" value="1"/>
</dbReference>
<dbReference type="Pfam" id="PF02877">
    <property type="entry name" value="PARP_reg"/>
    <property type="match status" value="1"/>
</dbReference>
<accession>A0ABD1TEE4</accession>
<dbReference type="FunFam" id="3.90.228.10:FF:000010">
    <property type="entry name" value="Poly [ADP-ribose] polymerase"/>
    <property type="match status" value="1"/>
</dbReference>
<dbReference type="InterPro" id="IPR049296">
    <property type="entry name" value="PARP1-like_PADR1_N"/>
</dbReference>
<evidence type="ECO:0000256" key="11">
    <source>
        <dbReference type="ARBA" id="ARBA00023027"/>
    </source>
</evidence>
<evidence type="ECO:0000256" key="14">
    <source>
        <dbReference type="ARBA" id="ARBA00024945"/>
    </source>
</evidence>